<dbReference type="EMBL" id="LN515531">
    <property type="protein sequence ID" value="CEA13187.1"/>
    <property type="molecule type" value="Genomic_DNA"/>
</dbReference>
<protein>
    <recommendedName>
        <fullName evidence="6">TIGR00341 family protein</fullName>
    </recommendedName>
</protein>
<feature type="transmembrane region" description="Helical" evidence="1">
    <location>
        <begin position="181"/>
        <end position="200"/>
    </location>
</feature>
<reference evidence="2" key="1">
    <citation type="submission" date="2013-12" db="EMBL/GenBank/DDBJ databases">
        <title>The complete genome sequence of Methanobacterium sp. BRM9.</title>
        <authorList>
            <consortium name="Pastoral Greenhouse Gas Research Consortium"/>
            <person name="Kelly W.J."/>
            <person name="Leahy S.C."/>
            <person name="Perry R."/>
            <person name="Li D."/>
            <person name="Altermann E."/>
            <person name="Lambie S.C."/>
            <person name="Attwood G.T."/>
        </authorList>
    </citation>
    <scope>NUCLEOTIDE SEQUENCE [LARGE SCALE GENOMIC DNA]</scope>
    <source>
        <strain evidence="2">BRM9</strain>
    </source>
</reference>
<evidence type="ECO:0000313" key="2">
    <source>
        <dbReference type="EMBL" id="AIS31688.1"/>
    </source>
</evidence>
<sequence length="336" mass="36564">MTLRLIEVVIPRGYHEEVVGMLKEDRILEILDMGLGNDLTLFKILLTTEDSENILDRLEKRFSHLDGFRIFILPVQASIPRIDELSDDNSLKSQNSNELIAAERISREELYSNVLSVSKPTKIYFIMVMLSSLVASIGVLNNNVAVIIGAMVIAPLLGPNMGLSLATVLRDADLAIISLKSIISGVILSISIAVIIGAVVNFDPSIPAIALRTDVALAGIVLAFASGIAGSIAFTTDVSSALIGVMVAVALLPPLSVFGLLLGSGYYYLATGAFLLFLVNLVCINLSGLITFYVQRIKPLKTWEAFKAYKLTYFAMLVWSLLLVILLILIQIRKII</sequence>
<feature type="transmembrane region" description="Helical" evidence="1">
    <location>
        <begin position="311"/>
        <end position="332"/>
    </location>
</feature>
<feature type="transmembrane region" description="Helical" evidence="1">
    <location>
        <begin position="215"/>
        <end position="234"/>
    </location>
</feature>
<feature type="transmembrane region" description="Helical" evidence="1">
    <location>
        <begin position="267"/>
        <end position="290"/>
    </location>
</feature>
<dbReference type="Proteomes" id="UP000029661">
    <property type="component" value="Chromosome"/>
</dbReference>
<dbReference type="GeneID" id="26740158"/>
<evidence type="ECO:0000313" key="4">
    <source>
        <dbReference type="EMBL" id="CEL25552.1"/>
    </source>
</evidence>
<organism evidence="3">
    <name type="scientific">Methanobacterium formicicum</name>
    <dbReference type="NCBI Taxonomy" id="2162"/>
    <lineage>
        <taxon>Archaea</taxon>
        <taxon>Methanobacteriati</taxon>
        <taxon>Methanobacteriota</taxon>
        <taxon>Methanomada group</taxon>
        <taxon>Methanobacteria</taxon>
        <taxon>Methanobacteriales</taxon>
        <taxon>Methanobacteriaceae</taxon>
        <taxon>Methanobacterium</taxon>
    </lineage>
</organism>
<reference evidence="3" key="2">
    <citation type="submission" date="2014-08" db="EMBL/GenBank/DDBJ databases">
        <authorList>
            <person name="Wibberg D."/>
        </authorList>
    </citation>
    <scope>NUCLEOTIDE SEQUENCE</scope>
</reference>
<dbReference type="Pfam" id="PF04087">
    <property type="entry name" value="DUF389"/>
    <property type="match status" value="1"/>
</dbReference>
<dbReference type="KEGG" id="mfc:BRM9_0871"/>
<dbReference type="PATRIC" id="fig|2162.10.peg.2001"/>
<dbReference type="KEGG" id="mfi:DSM1535_0834"/>
<keyword evidence="1" id="KW-0472">Membrane</keyword>
<dbReference type="PANTHER" id="PTHR20992">
    <property type="entry name" value="AT15442P-RELATED"/>
    <property type="match status" value="1"/>
</dbReference>
<reference evidence="4" key="3">
    <citation type="submission" date="2014-09" db="EMBL/GenBank/DDBJ databases">
        <authorList>
            <person name="Bishop-Lilly K.A."/>
            <person name="Broomall S.M."/>
            <person name="Chain P.S."/>
            <person name="Chertkov O."/>
            <person name="Coyne S.R."/>
            <person name="Daligault H.E."/>
            <person name="Davenport K.W."/>
            <person name="Erkkila T."/>
            <person name="Frey K.G."/>
            <person name="Gibbons H.S."/>
            <person name="Gu W."/>
            <person name="Jaissle J."/>
            <person name="Johnson S.L."/>
            <person name="Koroleva G.I."/>
            <person name="Ladner J.T."/>
            <person name="Lo C.-C."/>
            <person name="Minogue T.D."/>
            <person name="Munk C."/>
            <person name="Palacios G.F."/>
            <person name="Redden C.L."/>
            <person name="Rosenzweig C.N."/>
            <person name="Scholz M.B."/>
            <person name="Teshima H."/>
            <person name="Xu Y."/>
        </authorList>
    </citation>
    <scope>NUCLEOTIDE SEQUENCE</scope>
    <source>
        <strain evidence="4">Mb9</strain>
    </source>
</reference>
<feature type="transmembrane region" description="Helical" evidence="1">
    <location>
        <begin position="123"/>
        <end position="140"/>
    </location>
</feature>
<feature type="transmembrane region" description="Helical" evidence="1">
    <location>
        <begin position="241"/>
        <end position="261"/>
    </location>
</feature>
<keyword evidence="1" id="KW-0812">Transmembrane</keyword>
<dbReference type="OrthoDB" id="3266at2157"/>
<dbReference type="InterPro" id="IPR005240">
    <property type="entry name" value="DUF389"/>
</dbReference>
<evidence type="ECO:0008006" key="6">
    <source>
        <dbReference type="Google" id="ProtNLM"/>
    </source>
</evidence>
<dbReference type="RefSeq" id="WP_048072426.1">
    <property type="nucleotide sequence ID" value="NZ_CP006933.1"/>
</dbReference>
<dbReference type="EMBL" id="CP006933">
    <property type="protein sequence ID" value="AIS31688.1"/>
    <property type="molecule type" value="Genomic_DNA"/>
</dbReference>
<name>A0A090I7R1_METFO</name>
<evidence type="ECO:0000256" key="1">
    <source>
        <dbReference type="SAM" id="Phobius"/>
    </source>
</evidence>
<dbReference type="EMBL" id="LN734822">
    <property type="protein sequence ID" value="CEL25552.1"/>
    <property type="molecule type" value="Genomic_DNA"/>
</dbReference>
<accession>A0A090I7R1</accession>
<evidence type="ECO:0000313" key="3">
    <source>
        <dbReference type="EMBL" id="CEA13187.1"/>
    </source>
</evidence>
<keyword evidence="1" id="KW-1133">Transmembrane helix</keyword>
<dbReference type="STRING" id="2162.BRM9_0871"/>
<feature type="transmembrane region" description="Helical" evidence="1">
    <location>
        <begin position="146"/>
        <end position="169"/>
    </location>
</feature>
<evidence type="ECO:0000313" key="5">
    <source>
        <dbReference type="Proteomes" id="UP000062768"/>
    </source>
</evidence>
<dbReference type="PANTHER" id="PTHR20992:SF9">
    <property type="entry name" value="AT15442P-RELATED"/>
    <property type="match status" value="1"/>
</dbReference>
<keyword evidence="5" id="KW-1185">Reference proteome</keyword>
<dbReference type="AlphaFoldDB" id="A0A090I7R1"/>
<proteinExistence type="predicted"/>
<dbReference type="NCBIfam" id="TIGR00341">
    <property type="entry name" value="TIGR00341 family protein"/>
    <property type="match status" value="1"/>
</dbReference>
<dbReference type="Proteomes" id="UP000062768">
    <property type="component" value="Chromosome I"/>
</dbReference>
<gene>
    <name evidence="2" type="ORF">BRM9_0871</name>
    <name evidence="3" type="ORF">DSM1535_0834</name>
    <name evidence="4" type="ORF">MB9_1925</name>
</gene>